<dbReference type="GO" id="GO:0006423">
    <property type="term" value="P:cysteinyl-tRNA aminoacylation"/>
    <property type="evidence" value="ECO:0007669"/>
    <property type="project" value="UniProtKB-UniRule"/>
</dbReference>
<evidence type="ECO:0000256" key="10">
    <source>
        <dbReference type="ARBA" id="ARBA00022917"/>
    </source>
</evidence>
<dbReference type="InterPro" id="IPR024909">
    <property type="entry name" value="Cys-tRNA/MSH_ligase"/>
</dbReference>
<dbReference type="Gene3D" id="3.40.50.620">
    <property type="entry name" value="HUPs"/>
    <property type="match status" value="1"/>
</dbReference>
<dbReference type="SUPFAM" id="SSF47323">
    <property type="entry name" value="Anticodon-binding domain of a subclass of class I aminoacyl-tRNA synthetases"/>
    <property type="match status" value="1"/>
</dbReference>
<dbReference type="OrthoDB" id="9815130at2"/>
<evidence type="ECO:0000256" key="12">
    <source>
        <dbReference type="ARBA" id="ARBA00047398"/>
    </source>
</evidence>
<evidence type="ECO:0000256" key="7">
    <source>
        <dbReference type="ARBA" id="ARBA00022741"/>
    </source>
</evidence>
<reference evidence="16" key="2">
    <citation type="journal article" date="2022" name="Front. Microbiol.">
        <title>Comparative Genomic Analysis Revealed Distinct Molecular Components and Organization of CO2-Concentrating Mechanism in Thermophilic Cyanobacteria.</title>
        <authorList>
            <person name="Tang J."/>
            <person name="Zhou H."/>
            <person name="Yao D."/>
            <person name="Riaz S."/>
            <person name="You D."/>
            <person name="Klepacz-Smolka A."/>
            <person name="Daroch M."/>
        </authorList>
    </citation>
    <scope>NUCLEOTIDE SEQUENCE [LARGE SCALE GENOMIC DNA]</scope>
    <source>
        <strain evidence="16">PCC 6715</strain>
    </source>
</reference>
<comment type="catalytic activity">
    <reaction evidence="12 13">
        <text>tRNA(Cys) + L-cysteine + ATP = L-cysteinyl-tRNA(Cys) + AMP + diphosphate</text>
        <dbReference type="Rhea" id="RHEA:17773"/>
        <dbReference type="Rhea" id="RHEA-COMP:9661"/>
        <dbReference type="Rhea" id="RHEA-COMP:9679"/>
        <dbReference type="ChEBI" id="CHEBI:30616"/>
        <dbReference type="ChEBI" id="CHEBI:33019"/>
        <dbReference type="ChEBI" id="CHEBI:35235"/>
        <dbReference type="ChEBI" id="CHEBI:78442"/>
        <dbReference type="ChEBI" id="CHEBI:78517"/>
        <dbReference type="ChEBI" id="CHEBI:456215"/>
        <dbReference type="EC" id="6.1.1.16"/>
    </reaction>
</comment>
<keyword evidence="5 13" id="KW-0436">Ligase</keyword>
<reference evidence="15 16" key="1">
    <citation type="submission" date="2016-11" db="EMBL/GenBank/DDBJ databases">
        <title>Complete genome sequence of thermophilic cyanobacteria strain Synechococcus sp. PCC6715.</title>
        <authorList>
            <person name="Tang J."/>
            <person name="Daroch M."/>
            <person name="Liang Y."/>
            <person name="Jiang D."/>
            <person name="Shah M."/>
        </authorList>
    </citation>
    <scope>NUCLEOTIDE SEQUENCE [LARGE SCALE GENOMIC DNA]</scope>
    <source>
        <strain evidence="15 16">PCC 6715</strain>
    </source>
</reference>
<dbReference type="AlphaFoldDB" id="A0A2D2PZB8"/>
<evidence type="ECO:0000256" key="4">
    <source>
        <dbReference type="ARBA" id="ARBA00022490"/>
    </source>
</evidence>
<comment type="similarity">
    <text evidence="2 13">Belongs to the class-I aminoacyl-tRNA synthetase family.</text>
</comment>
<dbReference type="PANTHER" id="PTHR10890:SF3">
    <property type="entry name" value="CYSTEINE--TRNA LIGASE, CYTOPLASMIC"/>
    <property type="match status" value="1"/>
</dbReference>
<feature type="binding site" evidence="13">
    <location>
        <position position="29"/>
    </location>
    <ligand>
        <name>Zn(2+)</name>
        <dbReference type="ChEBI" id="CHEBI:29105"/>
    </ligand>
</feature>
<evidence type="ECO:0000256" key="9">
    <source>
        <dbReference type="ARBA" id="ARBA00022840"/>
    </source>
</evidence>
<accession>A0A2D2PZB8</accession>
<feature type="binding site" evidence="13">
    <location>
        <position position="241"/>
    </location>
    <ligand>
        <name>Zn(2+)</name>
        <dbReference type="ChEBI" id="CHEBI:29105"/>
    </ligand>
</feature>
<dbReference type="RefSeq" id="WP_099797776.1">
    <property type="nucleotide sequence ID" value="NZ_CP018092.1"/>
</dbReference>
<dbReference type="GO" id="GO:0004817">
    <property type="term" value="F:cysteine-tRNA ligase activity"/>
    <property type="evidence" value="ECO:0007669"/>
    <property type="project" value="UniProtKB-UniRule"/>
</dbReference>
<dbReference type="Proteomes" id="UP000231057">
    <property type="component" value="Chromosome"/>
</dbReference>
<feature type="binding site" evidence="13">
    <location>
        <position position="216"/>
    </location>
    <ligand>
        <name>Zn(2+)</name>
        <dbReference type="ChEBI" id="CHEBI:29105"/>
    </ligand>
</feature>
<keyword evidence="10 13" id="KW-0648">Protein biosynthesis</keyword>
<comment type="cofactor">
    <cofactor evidence="13">
        <name>Zn(2+)</name>
        <dbReference type="ChEBI" id="CHEBI:29105"/>
    </cofactor>
    <text evidence="13">Binds 1 zinc ion per subunit.</text>
</comment>
<keyword evidence="11 13" id="KW-0030">Aminoacyl-tRNA synthetase</keyword>
<organism evidence="15 16">
    <name type="scientific">Parathermosynechococcus lividus PCC 6715</name>
    <dbReference type="NCBI Taxonomy" id="1917166"/>
    <lineage>
        <taxon>Bacteria</taxon>
        <taxon>Bacillati</taxon>
        <taxon>Cyanobacteriota</taxon>
        <taxon>Cyanophyceae</taxon>
        <taxon>Acaryochloridales</taxon>
        <taxon>Thermosynechococcaceae</taxon>
        <taxon>Parathermosynechococcus</taxon>
    </lineage>
</organism>
<proteinExistence type="inferred from homology"/>
<dbReference type="KEGG" id="slw:BRW62_01220"/>
<evidence type="ECO:0000256" key="13">
    <source>
        <dbReference type="HAMAP-Rule" id="MF_00041"/>
    </source>
</evidence>
<dbReference type="GO" id="GO:0005829">
    <property type="term" value="C:cytosol"/>
    <property type="evidence" value="ECO:0007669"/>
    <property type="project" value="TreeGrafter"/>
</dbReference>
<sequence length="488" mass="54276">MPLRLYNTLSRSLEPFSSRVANVATIYACGVTVYDYCHLGHARSYVAWDVLRRYLTFLGYTVHYVQNFTDIDDKILRRAQETGESMATVSDRYIAAYHEDMARLNILPATAYPRATAVIPAIIELIQQLIDCDCAYVADGDVYYAVEKFPSYGKLSGRHLSQLMAGASGRVEEEDRRKRHPLDFALWKAAKPEEARVYEPWSAPWGKGRPGWHIECSAMVQQAFGATVDIHCGGMDLIFPHHENEIAQSEAVSQRPLARWWLHNGFVTVNTEKMSKSLGNFTTIRDLLQQGVEPMALRLLVLQAQYRKPLDFTDTALDAAAKGWQTLADALRANQALPLSATEAIAPKEHPSTAAFCAAMDDDLNTAAALAVLFDLAKSLNREQHRYLHGGQLERSPSALSADWQTLVSLAQVLGLEVSPADSSPCATGLSEKEIEALIQERQAARQAKNYAESDRLRDLLLAHGIKLVDQKDGSTHWFRVPATSSLS</sequence>
<dbReference type="InterPro" id="IPR032678">
    <property type="entry name" value="tRNA-synt_1_cat_dom"/>
</dbReference>
<name>A0A2D2PZB8_PARLV</name>
<keyword evidence="7 13" id="KW-0547">Nucleotide-binding</keyword>
<dbReference type="NCBIfam" id="TIGR00435">
    <property type="entry name" value="cysS"/>
    <property type="match status" value="1"/>
</dbReference>
<dbReference type="GO" id="GO:0008270">
    <property type="term" value="F:zinc ion binding"/>
    <property type="evidence" value="ECO:0007669"/>
    <property type="project" value="UniProtKB-UniRule"/>
</dbReference>
<gene>
    <name evidence="13" type="primary">cysS</name>
    <name evidence="15" type="ORF">BRW62_01220</name>
</gene>
<dbReference type="EC" id="6.1.1.16" evidence="13"/>
<evidence type="ECO:0000256" key="6">
    <source>
        <dbReference type="ARBA" id="ARBA00022723"/>
    </source>
</evidence>
<evidence type="ECO:0000256" key="8">
    <source>
        <dbReference type="ARBA" id="ARBA00022833"/>
    </source>
</evidence>
<dbReference type="FunFam" id="3.40.50.620:FF:000009">
    <property type="entry name" value="Cysteine--tRNA ligase"/>
    <property type="match status" value="1"/>
</dbReference>
<dbReference type="InterPro" id="IPR014729">
    <property type="entry name" value="Rossmann-like_a/b/a_fold"/>
</dbReference>
<dbReference type="InterPro" id="IPR009080">
    <property type="entry name" value="tRNAsynth_Ia_anticodon-bd"/>
</dbReference>
<evidence type="ECO:0000256" key="3">
    <source>
        <dbReference type="ARBA" id="ARBA00011245"/>
    </source>
</evidence>
<keyword evidence="4 13" id="KW-0963">Cytoplasm</keyword>
<dbReference type="InterPro" id="IPR015273">
    <property type="entry name" value="Cys-tRNA-synt_Ia_DALR"/>
</dbReference>
<evidence type="ECO:0000256" key="2">
    <source>
        <dbReference type="ARBA" id="ARBA00005594"/>
    </source>
</evidence>
<dbReference type="PRINTS" id="PR00983">
    <property type="entry name" value="TRNASYNTHCYS"/>
</dbReference>
<dbReference type="InterPro" id="IPR056411">
    <property type="entry name" value="CysS_C"/>
</dbReference>
<evidence type="ECO:0000313" key="16">
    <source>
        <dbReference type="Proteomes" id="UP000231057"/>
    </source>
</evidence>
<dbReference type="Pfam" id="PF23493">
    <property type="entry name" value="CysS_C"/>
    <property type="match status" value="1"/>
</dbReference>
<feature type="binding site" evidence="13">
    <location>
        <position position="276"/>
    </location>
    <ligand>
        <name>ATP</name>
        <dbReference type="ChEBI" id="CHEBI:30616"/>
    </ligand>
</feature>
<protein>
    <recommendedName>
        <fullName evidence="13">Cysteine--tRNA ligase</fullName>
        <ecNumber evidence="13">6.1.1.16</ecNumber>
    </recommendedName>
    <alternativeName>
        <fullName evidence="13">Cysteinyl-tRNA synthetase</fullName>
        <shortName evidence="13">CysRS</shortName>
    </alternativeName>
</protein>
<dbReference type="PANTHER" id="PTHR10890">
    <property type="entry name" value="CYSTEINYL-TRNA SYNTHETASE"/>
    <property type="match status" value="1"/>
</dbReference>
<evidence type="ECO:0000256" key="11">
    <source>
        <dbReference type="ARBA" id="ARBA00023146"/>
    </source>
</evidence>
<feature type="domain" description="Cysteinyl-tRNA synthetase class Ia DALR" evidence="14">
    <location>
        <begin position="355"/>
        <end position="425"/>
    </location>
</feature>
<evidence type="ECO:0000313" key="15">
    <source>
        <dbReference type="EMBL" id="ATS17590.1"/>
    </source>
</evidence>
<feature type="short sequence motif" description="'HIGH' region" evidence="13">
    <location>
        <begin position="31"/>
        <end position="41"/>
    </location>
</feature>
<dbReference type="SUPFAM" id="SSF52374">
    <property type="entry name" value="Nucleotidylyl transferase"/>
    <property type="match status" value="1"/>
</dbReference>
<dbReference type="Pfam" id="PF09190">
    <property type="entry name" value="DALR_2"/>
    <property type="match status" value="1"/>
</dbReference>
<dbReference type="CDD" id="cd00672">
    <property type="entry name" value="CysRS_core"/>
    <property type="match status" value="1"/>
</dbReference>
<dbReference type="EMBL" id="CP018092">
    <property type="protein sequence ID" value="ATS17590.1"/>
    <property type="molecule type" value="Genomic_DNA"/>
</dbReference>
<comment type="subunit">
    <text evidence="3 13">Monomer.</text>
</comment>
<dbReference type="GO" id="GO:0005524">
    <property type="term" value="F:ATP binding"/>
    <property type="evidence" value="ECO:0007669"/>
    <property type="project" value="UniProtKB-UniRule"/>
</dbReference>
<feature type="short sequence motif" description="'KMSKS' region" evidence="13">
    <location>
        <begin position="273"/>
        <end position="277"/>
    </location>
</feature>
<evidence type="ECO:0000256" key="5">
    <source>
        <dbReference type="ARBA" id="ARBA00022598"/>
    </source>
</evidence>
<keyword evidence="6 13" id="KW-0479">Metal-binding</keyword>
<evidence type="ECO:0000259" key="14">
    <source>
        <dbReference type="SMART" id="SM00840"/>
    </source>
</evidence>
<comment type="subcellular location">
    <subcellularLocation>
        <location evidence="1 13">Cytoplasm</location>
    </subcellularLocation>
</comment>
<dbReference type="HAMAP" id="MF_00041">
    <property type="entry name" value="Cys_tRNA_synth"/>
    <property type="match status" value="1"/>
</dbReference>
<keyword evidence="16" id="KW-1185">Reference proteome</keyword>
<feature type="binding site" evidence="13">
    <location>
        <position position="245"/>
    </location>
    <ligand>
        <name>Zn(2+)</name>
        <dbReference type="ChEBI" id="CHEBI:29105"/>
    </ligand>
</feature>
<dbReference type="Gene3D" id="1.20.120.1910">
    <property type="entry name" value="Cysteine-tRNA ligase, C-terminal anti-codon recognition domain"/>
    <property type="match status" value="1"/>
</dbReference>
<dbReference type="InterPro" id="IPR015803">
    <property type="entry name" value="Cys-tRNA-ligase"/>
</dbReference>
<keyword evidence="9 13" id="KW-0067">ATP-binding</keyword>
<dbReference type="Pfam" id="PF01406">
    <property type="entry name" value="tRNA-synt_1e"/>
    <property type="match status" value="1"/>
</dbReference>
<evidence type="ECO:0000256" key="1">
    <source>
        <dbReference type="ARBA" id="ARBA00004496"/>
    </source>
</evidence>
<dbReference type="SMART" id="SM00840">
    <property type="entry name" value="DALR_2"/>
    <property type="match status" value="1"/>
</dbReference>
<keyword evidence="8 13" id="KW-0862">Zinc</keyword>